<dbReference type="PROSITE" id="PS50268">
    <property type="entry name" value="CADHERIN_2"/>
    <property type="match status" value="5"/>
</dbReference>
<evidence type="ECO:0000256" key="9">
    <source>
        <dbReference type="PROSITE-ProRule" id="PRU00043"/>
    </source>
</evidence>
<keyword evidence="4 9" id="KW-0106">Calcium</keyword>
<proteinExistence type="predicted"/>
<dbReference type="Gene3D" id="2.60.40.60">
    <property type="entry name" value="Cadherins"/>
    <property type="match status" value="6"/>
</dbReference>
<protein>
    <submittedName>
        <fullName evidence="11">Si:dkey-1m11.5</fullName>
    </submittedName>
</protein>
<evidence type="ECO:0000256" key="8">
    <source>
        <dbReference type="ARBA" id="ARBA00023180"/>
    </source>
</evidence>
<dbReference type="OMA" id="REVQSHH"/>
<dbReference type="FunFam" id="2.60.40.60:FF:000015">
    <property type="entry name" value="FAT atypical cadherin 1"/>
    <property type="match status" value="1"/>
</dbReference>
<dbReference type="PANTHER" id="PTHR24026">
    <property type="entry name" value="FAT ATYPICAL CADHERIN-RELATED"/>
    <property type="match status" value="1"/>
</dbReference>
<dbReference type="SUPFAM" id="SSF49313">
    <property type="entry name" value="Cadherin-like"/>
    <property type="match status" value="6"/>
</dbReference>
<dbReference type="InterPro" id="IPR002126">
    <property type="entry name" value="Cadherin-like_dom"/>
</dbReference>
<dbReference type="STRING" id="8083.ENSXMAP00000030426"/>
<dbReference type="PANTHER" id="PTHR24026:SF136">
    <property type="entry name" value="PROTOCADHERIN-23"/>
    <property type="match status" value="1"/>
</dbReference>
<dbReference type="InParanoid" id="A0A3B5QHN0"/>
<feature type="domain" description="Cadherin" evidence="10">
    <location>
        <begin position="417"/>
        <end position="520"/>
    </location>
</feature>
<evidence type="ECO:0000313" key="12">
    <source>
        <dbReference type="Proteomes" id="UP000002852"/>
    </source>
</evidence>
<reference evidence="11" key="3">
    <citation type="submission" date="2025-08" db="UniProtKB">
        <authorList>
            <consortium name="Ensembl"/>
        </authorList>
    </citation>
    <scope>IDENTIFICATION</scope>
    <source>
        <strain evidence="11">JP 163 A</strain>
    </source>
</reference>
<keyword evidence="6" id="KW-1133">Transmembrane helix</keyword>
<feature type="domain" description="Cadherin" evidence="10">
    <location>
        <begin position="11"/>
        <end position="107"/>
    </location>
</feature>
<dbReference type="FunFam" id="2.60.40.60:FF:000020">
    <property type="entry name" value="Dachsous cadherin-related 1b"/>
    <property type="match status" value="2"/>
</dbReference>
<dbReference type="PROSITE" id="PS00232">
    <property type="entry name" value="CADHERIN_1"/>
    <property type="match status" value="3"/>
</dbReference>
<dbReference type="Ensembl" id="ENSXMAT00000028549.1">
    <property type="protein sequence ID" value="ENSXMAP00000030426.1"/>
    <property type="gene ID" value="ENSXMAG00000026918.1"/>
</dbReference>
<dbReference type="GO" id="GO:0005886">
    <property type="term" value="C:plasma membrane"/>
    <property type="evidence" value="ECO:0007669"/>
    <property type="project" value="InterPro"/>
</dbReference>
<feature type="domain" description="Cadherin" evidence="10">
    <location>
        <begin position="211"/>
        <end position="314"/>
    </location>
</feature>
<sequence length="550" mass="61031">HSRWHTQMAFSQTVYSFQVKEDTVPVGKVEAQMDSPTPITYTVQEDDGENMFLLNPVSGEFLLSRSLDFEAQRFYILTVEVQQGHSQVSSVRVYFNVLDVNDNPPVFSQNNFTASLLEDTRIRTCFLSLNVSDKDDGEVELTVVSGDELGMFFIHSTGSLCLNKELDRESQSSYTLTVTAKDCAQPATSQLTSTARVVVEVEDINDNAPFFVSAQHAGIPEDSALHSVVMTLHAEDEDAGSNAKILYYLINSSGGTFRIDNTTGEVFLEEILDREKADTLNITVTATDRGSPQIATTMNFTVHVEDVNDNDPVFSHSNYSSFIKEDVQRGTSLFHFEAQDQDIGSNGQVRYSLTPAGPFAVDAVRGVLSLRDQLDRERDSNYSLILIAADQGDVPRSATVTISITVLDVNDFTPQFSPELLMIHVKENEKDPSQLSYQVSALDEDLGINSQLIYFMQKENSDDLFSVTPNGVFKILHSLDKEREPFYTVIITAVDSFPPLTGTLTIHITVDDVNDNHPEFSEEVYNTIVSEDSPIGTVFAMISAFDTDEG</sequence>
<evidence type="ECO:0000259" key="10">
    <source>
        <dbReference type="PROSITE" id="PS50268"/>
    </source>
</evidence>
<evidence type="ECO:0000256" key="3">
    <source>
        <dbReference type="ARBA" id="ARBA00022737"/>
    </source>
</evidence>
<evidence type="ECO:0000256" key="7">
    <source>
        <dbReference type="ARBA" id="ARBA00023136"/>
    </source>
</evidence>
<evidence type="ECO:0000256" key="1">
    <source>
        <dbReference type="ARBA" id="ARBA00004370"/>
    </source>
</evidence>
<keyword evidence="8" id="KW-0325">Glycoprotein</keyword>
<evidence type="ECO:0000256" key="5">
    <source>
        <dbReference type="ARBA" id="ARBA00022889"/>
    </source>
</evidence>
<dbReference type="CDD" id="cd11304">
    <property type="entry name" value="Cadherin_repeat"/>
    <property type="match status" value="5"/>
</dbReference>
<keyword evidence="3" id="KW-0677">Repeat</keyword>
<evidence type="ECO:0000256" key="6">
    <source>
        <dbReference type="ARBA" id="ARBA00022989"/>
    </source>
</evidence>
<reference evidence="11" key="4">
    <citation type="submission" date="2025-09" db="UniProtKB">
        <authorList>
            <consortium name="Ensembl"/>
        </authorList>
    </citation>
    <scope>IDENTIFICATION</scope>
    <source>
        <strain evidence="11">JP 163 A</strain>
    </source>
</reference>
<name>A0A3B5QHN0_XIPMA</name>
<feature type="domain" description="Cadherin" evidence="10">
    <location>
        <begin position="315"/>
        <end position="416"/>
    </location>
</feature>
<keyword evidence="12" id="KW-1185">Reference proteome</keyword>
<keyword evidence="2" id="KW-0812">Transmembrane</keyword>
<dbReference type="InterPro" id="IPR015919">
    <property type="entry name" value="Cadherin-like_sf"/>
</dbReference>
<reference evidence="12" key="2">
    <citation type="journal article" date="2013" name="Nat. Genet.">
        <title>The genome of the platyfish, Xiphophorus maculatus, provides insights into evolutionary adaptation and several complex traits.</title>
        <authorList>
            <person name="Schartl M."/>
            <person name="Walter R.B."/>
            <person name="Shen Y."/>
            <person name="Garcia T."/>
            <person name="Catchen J."/>
            <person name="Amores A."/>
            <person name="Braasch I."/>
            <person name="Chalopin D."/>
            <person name="Volff J.N."/>
            <person name="Lesch K.P."/>
            <person name="Bisazza A."/>
            <person name="Minx P."/>
            <person name="Hillier L."/>
            <person name="Wilson R.K."/>
            <person name="Fuerstenberg S."/>
            <person name="Boore J."/>
            <person name="Searle S."/>
            <person name="Postlethwait J.H."/>
            <person name="Warren W.C."/>
        </authorList>
    </citation>
    <scope>NUCLEOTIDE SEQUENCE [LARGE SCALE GENOMIC DNA]</scope>
    <source>
        <strain evidence="12">JP 163 A</strain>
    </source>
</reference>
<keyword evidence="5" id="KW-0130">Cell adhesion</keyword>
<feature type="domain" description="Cadherin" evidence="10">
    <location>
        <begin position="108"/>
        <end position="211"/>
    </location>
</feature>
<dbReference type="Proteomes" id="UP000002852">
    <property type="component" value="Unassembled WGS sequence"/>
</dbReference>
<dbReference type="InterPro" id="IPR020894">
    <property type="entry name" value="Cadherin_CS"/>
</dbReference>
<comment type="subcellular location">
    <subcellularLocation>
        <location evidence="1">Membrane</location>
    </subcellularLocation>
</comment>
<evidence type="ECO:0000256" key="4">
    <source>
        <dbReference type="ARBA" id="ARBA00022837"/>
    </source>
</evidence>
<dbReference type="AlphaFoldDB" id="A0A3B5QHN0"/>
<evidence type="ECO:0000256" key="2">
    <source>
        <dbReference type="ARBA" id="ARBA00022692"/>
    </source>
</evidence>
<evidence type="ECO:0000313" key="11">
    <source>
        <dbReference type="Ensembl" id="ENSXMAP00000030426.1"/>
    </source>
</evidence>
<organism evidence="11 12">
    <name type="scientific">Xiphophorus maculatus</name>
    <name type="common">Southern platyfish</name>
    <name type="synonym">Platypoecilus maculatus</name>
    <dbReference type="NCBI Taxonomy" id="8083"/>
    <lineage>
        <taxon>Eukaryota</taxon>
        <taxon>Metazoa</taxon>
        <taxon>Chordata</taxon>
        <taxon>Craniata</taxon>
        <taxon>Vertebrata</taxon>
        <taxon>Euteleostomi</taxon>
        <taxon>Actinopterygii</taxon>
        <taxon>Neopterygii</taxon>
        <taxon>Teleostei</taxon>
        <taxon>Neoteleostei</taxon>
        <taxon>Acanthomorphata</taxon>
        <taxon>Ovalentaria</taxon>
        <taxon>Atherinomorphae</taxon>
        <taxon>Cyprinodontiformes</taxon>
        <taxon>Poeciliidae</taxon>
        <taxon>Poeciliinae</taxon>
        <taxon>Xiphophorus</taxon>
    </lineage>
</organism>
<reference evidence="12" key="1">
    <citation type="submission" date="2012-01" db="EMBL/GenBank/DDBJ databases">
        <authorList>
            <person name="Walter R."/>
            <person name="Schartl M."/>
            <person name="Warren W."/>
        </authorList>
    </citation>
    <scope>NUCLEOTIDE SEQUENCE [LARGE SCALE GENOMIC DNA]</scope>
    <source>
        <strain evidence="12">JP 163 A</strain>
    </source>
</reference>
<dbReference type="GeneTree" id="ENSGT00940000155719"/>
<dbReference type="GO" id="GO:0009653">
    <property type="term" value="P:anatomical structure morphogenesis"/>
    <property type="evidence" value="ECO:0007669"/>
    <property type="project" value="UniProtKB-ARBA"/>
</dbReference>
<dbReference type="PRINTS" id="PR00205">
    <property type="entry name" value="CADHERIN"/>
</dbReference>
<keyword evidence="7" id="KW-0472">Membrane</keyword>
<accession>A0A3B5QHN0</accession>
<dbReference type="GO" id="GO:0007156">
    <property type="term" value="P:homophilic cell adhesion via plasma membrane adhesion molecules"/>
    <property type="evidence" value="ECO:0007669"/>
    <property type="project" value="InterPro"/>
</dbReference>
<dbReference type="Pfam" id="PF00028">
    <property type="entry name" value="Cadherin"/>
    <property type="match status" value="4"/>
</dbReference>
<dbReference type="GO" id="GO:0005509">
    <property type="term" value="F:calcium ion binding"/>
    <property type="evidence" value="ECO:0007669"/>
    <property type="project" value="UniProtKB-UniRule"/>
</dbReference>
<dbReference type="SMART" id="SM00112">
    <property type="entry name" value="CA"/>
    <property type="match status" value="5"/>
</dbReference>